<feature type="region of interest" description="Disordered" evidence="1">
    <location>
        <begin position="1"/>
        <end position="21"/>
    </location>
</feature>
<protein>
    <submittedName>
        <fullName evidence="2">Uncharacterized protein</fullName>
    </submittedName>
</protein>
<evidence type="ECO:0000313" key="2">
    <source>
        <dbReference type="EMBL" id="CDW19043.1"/>
    </source>
</evidence>
<name>A0A0K2SZ66_LEPSM</name>
<reference evidence="2" key="1">
    <citation type="submission" date="2014-05" db="EMBL/GenBank/DDBJ databases">
        <authorList>
            <person name="Chronopoulou M."/>
        </authorList>
    </citation>
    <scope>NUCLEOTIDE SEQUENCE</scope>
    <source>
        <tissue evidence="2">Whole organism</tissue>
    </source>
</reference>
<evidence type="ECO:0000256" key="1">
    <source>
        <dbReference type="SAM" id="MobiDB-lite"/>
    </source>
</evidence>
<accession>A0A0K2SZ66</accession>
<dbReference type="EMBL" id="HACA01001682">
    <property type="protein sequence ID" value="CDW19043.1"/>
    <property type="molecule type" value="Transcribed_RNA"/>
</dbReference>
<organism evidence="2">
    <name type="scientific">Lepeophtheirus salmonis</name>
    <name type="common">Salmon louse</name>
    <name type="synonym">Caligus salmonis</name>
    <dbReference type="NCBI Taxonomy" id="72036"/>
    <lineage>
        <taxon>Eukaryota</taxon>
        <taxon>Metazoa</taxon>
        <taxon>Ecdysozoa</taxon>
        <taxon>Arthropoda</taxon>
        <taxon>Crustacea</taxon>
        <taxon>Multicrustacea</taxon>
        <taxon>Hexanauplia</taxon>
        <taxon>Copepoda</taxon>
        <taxon>Siphonostomatoida</taxon>
        <taxon>Caligidae</taxon>
        <taxon>Lepeophtheirus</taxon>
    </lineage>
</organism>
<sequence>MFQTEKYANDSPRLQETEINRKSKRMLQKRSMFNSECIKFLEFTPDEGYIFHYKLKEIKYLNYA</sequence>
<dbReference type="AlphaFoldDB" id="A0A0K2SZ66"/>
<proteinExistence type="predicted"/>